<feature type="transmembrane region" description="Helical" evidence="4">
    <location>
        <begin position="12"/>
        <end position="29"/>
    </location>
</feature>
<keyword evidence="4" id="KW-0472">Membrane</keyword>
<sequence length="214" mass="23953">MDNMWKDIILQAAVFLLIIVVFLLIHNIPQKLISKIRYRDRPVHQAKRHFVNGAQLLAQARSSKDRSAVDSLAKSAESEADKAIAIDPTDAASHILKALALELQGFKTSALDSIDISLSPLAVKSLEENERGDALLKRAELRLAVSRRGQIDSVVQDLVESVRLKNDNAKAYFLLGECYEKKSMREEARTAYEDAIRVEPKYKVAREALDRLGS</sequence>
<dbReference type="InterPro" id="IPR013105">
    <property type="entry name" value="TPR_2"/>
</dbReference>
<evidence type="ECO:0000256" key="1">
    <source>
        <dbReference type="ARBA" id="ARBA00022737"/>
    </source>
</evidence>
<reference evidence="5 6" key="1">
    <citation type="submission" date="2024-02" db="EMBL/GenBank/DDBJ databases">
        <authorList>
            <person name="Vignale AGUSTIN F."/>
            <person name="Sosa J E."/>
            <person name="Modenutti C."/>
        </authorList>
    </citation>
    <scope>NUCLEOTIDE SEQUENCE [LARGE SCALE GENOMIC DNA]</scope>
</reference>
<dbReference type="PANTHER" id="PTHR44858">
    <property type="entry name" value="TETRATRICOPEPTIDE REPEAT PROTEIN 6"/>
    <property type="match status" value="1"/>
</dbReference>
<keyword evidence="6" id="KW-1185">Reference proteome</keyword>
<evidence type="ECO:0000313" key="5">
    <source>
        <dbReference type="EMBL" id="CAK9163630.1"/>
    </source>
</evidence>
<dbReference type="SUPFAM" id="SSF48452">
    <property type="entry name" value="TPR-like"/>
    <property type="match status" value="1"/>
</dbReference>
<keyword evidence="1" id="KW-0677">Repeat</keyword>
<organism evidence="5 6">
    <name type="scientific">Ilex paraguariensis</name>
    <name type="common">yerba mate</name>
    <dbReference type="NCBI Taxonomy" id="185542"/>
    <lineage>
        <taxon>Eukaryota</taxon>
        <taxon>Viridiplantae</taxon>
        <taxon>Streptophyta</taxon>
        <taxon>Embryophyta</taxon>
        <taxon>Tracheophyta</taxon>
        <taxon>Spermatophyta</taxon>
        <taxon>Magnoliopsida</taxon>
        <taxon>eudicotyledons</taxon>
        <taxon>Gunneridae</taxon>
        <taxon>Pentapetalae</taxon>
        <taxon>asterids</taxon>
        <taxon>campanulids</taxon>
        <taxon>Aquifoliales</taxon>
        <taxon>Aquifoliaceae</taxon>
        <taxon>Ilex</taxon>
    </lineage>
</organism>
<accession>A0ABC8T365</accession>
<name>A0ABC8T365_9AQUA</name>
<dbReference type="Proteomes" id="UP001642360">
    <property type="component" value="Unassembled WGS sequence"/>
</dbReference>
<keyword evidence="4" id="KW-0812">Transmembrane</keyword>
<protein>
    <submittedName>
        <fullName evidence="5">Uncharacterized protein</fullName>
    </submittedName>
</protein>
<evidence type="ECO:0000313" key="6">
    <source>
        <dbReference type="Proteomes" id="UP001642360"/>
    </source>
</evidence>
<comment type="caution">
    <text evidence="5">The sequence shown here is derived from an EMBL/GenBank/DDBJ whole genome shotgun (WGS) entry which is preliminary data.</text>
</comment>
<feature type="repeat" description="TPR" evidence="3">
    <location>
        <begin position="169"/>
        <end position="202"/>
    </location>
</feature>
<keyword evidence="2 3" id="KW-0802">TPR repeat</keyword>
<dbReference type="SMART" id="SM00028">
    <property type="entry name" value="TPR"/>
    <property type="match status" value="1"/>
</dbReference>
<evidence type="ECO:0000256" key="2">
    <source>
        <dbReference type="ARBA" id="ARBA00022803"/>
    </source>
</evidence>
<gene>
    <name evidence="5" type="ORF">ILEXP_LOCUS32681</name>
</gene>
<proteinExistence type="predicted"/>
<evidence type="ECO:0000256" key="3">
    <source>
        <dbReference type="PROSITE-ProRule" id="PRU00339"/>
    </source>
</evidence>
<dbReference type="InterPro" id="IPR019734">
    <property type="entry name" value="TPR_rpt"/>
</dbReference>
<dbReference type="AlphaFoldDB" id="A0ABC8T365"/>
<dbReference type="EMBL" id="CAUOFW020004058">
    <property type="protein sequence ID" value="CAK9163630.1"/>
    <property type="molecule type" value="Genomic_DNA"/>
</dbReference>
<keyword evidence="4" id="KW-1133">Transmembrane helix</keyword>
<dbReference type="InterPro" id="IPR050498">
    <property type="entry name" value="Ycf3"/>
</dbReference>
<dbReference type="InterPro" id="IPR011990">
    <property type="entry name" value="TPR-like_helical_dom_sf"/>
</dbReference>
<evidence type="ECO:0000256" key="4">
    <source>
        <dbReference type="SAM" id="Phobius"/>
    </source>
</evidence>
<dbReference type="PROSITE" id="PS50005">
    <property type="entry name" value="TPR"/>
    <property type="match status" value="1"/>
</dbReference>
<dbReference type="PANTHER" id="PTHR44858:SF1">
    <property type="entry name" value="UDP-N-ACETYLGLUCOSAMINE--PEPTIDE N-ACETYLGLUCOSAMINYLTRANSFERASE SPINDLY-RELATED"/>
    <property type="match status" value="1"/>
</dbReference>
<dbReference type="Pfam" id="PF07719">
    <property type="entry name" value="TPR_2"/>
    <property type="match status" value="1"/>
</dbReference>
<dbReference type="Gene3D" id="1.25.40.10">
    <property type="entry name" value="Tetratricopeptide repeat domain"/>
    <property type="match status" value="1"/>
</dbReference>